<accession>A0A9W7AZ57</accession>
<comment type="caution">
    <text evidence="3">The sequence shown here is derived from an EMBL/GenBank/DDBJ whole genome shotgun (WGS) entry which is preliminary data.</text>
</comment>
<dbReference type="Proteomes" id="UP001165122">
    <property type="component" value="Unassembled WGS sequence"/>
</dbReference>
<proteinExistence type="predicted"/>
<protein>
    <submittedName>
        <fullName evidence="3">Uncharacterized protein</fullName>
    </submittedName>
</protein>
<evidence type="ECO:0000256" key="2">
    <source>
        <dbReference type="SAM" id="Phobius"/>
    </source>
</evidence>
<feature type="compositionally biased region" description="Basic residues" evidence="1">
    <location>
        <begin position="78"/>
        <end position="89"/>
    </location>
</feature>
<organism evidence="3 4">
    <name type="scientific">Triparma laevis f. longispina</name>
    <dbReference type="NCBI Taxonomy" id="1714387"/>
    <lineage>
        <taxon>Eukaryota</taxon>
        <taxon>Sar</taxon>
        <taxon>Stramenopiles</taxon>
        <taxon>Ochrophyta</taxon>
        <taxon>Bolidophyceae</taxon>
        <taxon>Parmales</taxon>
        <taxon>Triparmaceae</taxon>
        <taxon>Triparma</taxon>
    </lineage>
</organism>
<dbReference type="AlphaFoldDB" id="A0A9W7AZ57"/>
<feature type="compositionally biased region" description="Acidic residues" evidence="1">
    <location>
        <begin position="96"/>
        <end position="105"/>
    </location>
</feature>
<evidence type="ECO:0000313" key="4">
    <source>
        <dbReference type="Proteomes" id="UP001165122"/>
    </source>
</evidence>
<gene>
    <name evidence="3" type="ORF">TrLO_g9483</name>
</gene>
<keyword evidence="4" id="KW-1185">Reference proteome</keyword>
<evidence type="ECO:0000313" key="3">
    <source>
        <dbReference type="EMBL" id="GMH78630.1"/>
    </source>
</evidence>
<dbReference type="EMBL" id="BRXW01000903">
    <property type="protein sequence ID" value="GMH78630.1"/>
    <property type="molecule type" value="Genomic_DNA"/>
</dbReference>
<keyword evidence="2" id="KW-0812">Transmembrane</keyword>
<evidence type="ECO:0000256" key="1">
    <source>
        <dbReference type="SAM" id="MobiDB-lite"/>
    </source>
</evidence>
<feature type="compositionally biased region" description="Polar residues" evidence="1">
    <location>
        <begin position="1"/>
        <end position="20"/>
    </location>
</feature>
<keyword evidence="2" id="KW-0472">Membrane</keyword>
<keyword evidence="2" id="KW-1133">Transmembrane helix</keyword>
<feature type="compositionally biased region" description="Basic and acidic residues" evidence="1">
    <location>
        <begin position="106"/>
        <end position="115"/>
    </location>
</feature>
<sequence length="223" mass="25576">MTDANSSEPSWLQPSPVTLNSDDDDPTAPPKSKEDKKAQLDANSFKPSWATEEEDQGDERKGLLKGNQENYQTDPNNKKKKKKKRRKKREANLNDSDYETSDSDFDVEKGEPRRDPFLPPLRTPLHKFFITLQIVTILSSFSLLASTLTTLYFSVNLLNLTQMTVRMYSIIFTVFIVIGELELFNIFIQNWIARGFIYVYIGVSSEDFLSDGVLDQVRECGRF</sequence>
<reference evidence="4" key="1">
    <citation type="journal article" date="2023" name="Commun. Biol.">
        <title>Genome analysis of Parmales, the sister group of diatoms, reveals the evolutionary specialization of diatoms from phago-mixotrophs to photoautotrophs.</title>
        <authorList>
            <person name="Ban H."/>
            <person name="Sato S."/>
            <person name="Yoshikawa S."/>
            <person name="Yamada K."/>
            <person name="Nakamura Y."/>
            <person name="Ichinomiya M."/>
            <person name="Sato N."/>
            <person name="Blanc-Mathieu R."/>
            <person name="Endo H."/>
            <person name="Kuwata A."/>
            <person name="Ogata H."/>
        </authorList>
    </citation>
    <scope>NUCLEOTIDE SEQUENCE [LARGE SCALE GENOMIC DNA]</scope>
    <source>
        <strain evidence="4">NIES 3700</strain>
    </source>
</reference>
<feature type="transmembrane region" description="Helical" evidence="2">
    <location>
        <begin position="128"/>
        <end position="155"/>
    </location>
</feature>
<name>A0A9W7AZ57_9STRA</name>
<feature type="transmembrane region" description="Helical" evidence="2">
    <location>
        <begin position="167"/>
        <end position="188"/>
    </location>
</feature>
<feature type="region of interest" description="Disordered" evidence="1">
    <location>
        <begin position="1"/>
        <end position="115"/>
    </location>
</feature>